<protein>
    <submittedName>
        <fullName evidence="2">1321_t:CDS:1</fullName>
    </submittedName>
</protein>
<organism evidence="2 3">
    <name type="scientific">Racocetra fulgida</name>
    <dbReference type="NCBI Taxonomy" id="60492"/>
    <lineage>
        <taxon>Eukaryota</taxon>
        <taxon>Fungi</taxon>
        <taxon>Fungi incertae sedis</taxon>
        <taxon>Mucoromycota</taxon>
        <taxon>Glomeromycotina</taxon>
        <taxon>Glomeromycetes</taxon>
        <taxon>Diversisporales</taxon>
        <taxon>Gigasporaceae</taxon>
        <taxon>Racocetra</taxon>
    </lineage>
</organism>
<name>A0A9N8WNG6_9GLOM</name>
<dbReference type="EMBL" id="CAJVPZ010001357">
    <property type="protein sequence ID" value="CAG8490514.1"/>
    <property type="molecule type" value="Genomic_DNA"/>
</dbReference>
<comment type="caution">
    <text evidence="2">The sequence shown here is derived from an EMBL/GenBank/DDBJ whole genome shotgun (WGS) entry which is preliminary data.</text>
</comment>
<reference evidence="2" key="1">
    <citation type="submission" date="2021-06" db="EMBL/GenBank/DDBJ databases">
        <authorList>
            <person name="Kallberg Y."/>
            <person name="Tangrot J."/>
            <person name="Rosling A."/>
        </authorList>
    </citation>
    <scope>NUCLEOTIDE SEQUENCE</scope>
    <source>
        <strain evidence="2">IN212</strain>
    </source>
</reference>
<sequence length="44" mass="4962">MLTEINPQQSMISLASQMNQDGELDPESANNLVERDDAFDPEMH</sequence>
<evidence type="ECO:0000313" key="2">
    <source>
        <dbReference type="EMBL" id="CAG8490514.1"/>
    </source>
</evidence>
<evidence type="ECO:0000256" key="1">
    <source>
        <dbReference type="SAM" id="MobiDB-lite"/>
    </source>
</evidence>
<evidence type="ECO:0000313" key="3">
    <source>
        <dbReference type="Proteomes" id="UP000789396"/>
    </source>
</evidence>
<feature type="compositionally biased region" description="Basic and acidic residues" evidence="1">
    <location>
        <begin position="33"/>
        <end position="44"/>
    </location>
</feature>
<keyword evidence="3" id="KW-1185">Reference proteome</keyword>
<gene>
    <name evidence="2" type="ORF">RFULGI_LOCUS1962</name>
</gene>
<dbReference type="AlphaFoldDB" id="A0A9N8WNG6"/>
<accession>A0A9N8WNG6</accession>
<proteinExistence type="predicted"/>
<feature type="region of interest" description="Disordered" evidence="1">
    <location>
        <begin position="1"/>
        <end position="44"/>
    </location>
</feature>
<dbReference type="Proteomes" id="UP000789396">
    <property type="component" value="Unassembled WGS sequence"/>
</dbReference>
<feature type="compositionally biased region" description="Polar residues" evidence="1">
    <location>
        <begin position="1"/>
        <end position="20"/>
    </location>
</feature>
<dbReference type="OrthoDB" id="10486150at2759"/>